<dbReference type="InterPro" id="IPR000792">
    <property type="entry name" value="Tscrpt_reg_LuxR_C"/>
</dbReference>
<dbReference type="PANTHER" id="PTHR34293">
    <property type="entry name" value="HTH-TYPE TRANSCRIPTIONAL REGULATOR TRMBL2"/>
    <property type="match status" value="1"/>
</dbReference>
<dbReference type="SUPFAM" id="SSF46894">
    <property type="entry name" value="C-terminal effector domain of the bipartite response regulators"/>
    <property type="match status" value="1"/>
</dbReference>
<dbReference type="Proteomes" id="UP000680750">
    <property type="component" value="Chromosome"/>
</dbReference>
<feature type="domain" description="HTH luxR-type" evidence="1">
    <location>
        <begin position="247"/>
        <end position="312"/>
    </location>
</feature>
<dbReference type="InterPro" id="IPR036388">
    <property type="entry name" value="WH-like_DNA-bd_sf"/>
</dbReference>
<evidence type="ECO:0000259" key="1">
    <source>
        <dbReference type="PROSITE" id="PS50043"/>
    </source>
</evidence>
<protein>
    <submittedName>
        <fullName evidence="2">Transcriptional regulator</fullName>
    </submittedName>
</protein>
<dbReference type="KEGG" id="aser:Asera_14310"/>
<evidence type="ECO:0000313" key="3">
    <source>
        <dbReference type="Proteomes" id="UP000680750"/>
    </source>
</evidence>
<dbReference type="PROSITE" id="PS50043">
    <property type="entry name" value="HTH_LUXR_2"/>
    <property type="match status" value="1"/>
</dbReference>
<name>A0A810KVS9_9ACTN</name>
<dbReference type="PANTHER" id="PTHR34293:SF1">
    <property type="entry name" value="HTH-TYPE TRANSCRIPTIONAL REGULATOR TRMBL2"/>
    <property type="match status" value="1"/>
</dbReference>
<gene>
    <name evidence="2" type="ORF">Asera_14310</name>
</gene>
<dbReference type="InterPro" id="IPR051797">
    <property type="entry name" value="TrmB-like"/>
</dbReference>
<organism evidence="2 3">
    <name type="scientific">Actinocatenispora sera</name>
    <dbReference type="NCBI Taxonomy" id="390989"/>
    <lineage>
        <taxon>Bacteria</taxon>
        <taxon>Bacillati</taxon>
        <taxon>Actinomycetota</taxon>
        <taxon>Actinomycetes</taxon>
        <taxon>Micromonosporales</taxon>
        <taxon>Micromonosporaceae</taxon>
        <taxon>Actinocatenispora</taxon>
    </lineage>
</organism>
<accession>A0A810KVS9</accession>
<dbReference type="GO" id="GO:0006355">
    <property type="term" value="P:regulation of DNA-templated transcription"/>
    <property type="evidence" value="ECO:0007669"/>
    <property type="project" value="InterPro"/>
</dbReference>
<reference evidence="2" key="1">
    <citation type="submission" date="2020-08" db="EMBL/GenBank/DDBJ databases">
        <title>Whole genome shotgun sequence of Actinocatenispora sera NBRC 101916.</title>
        <authorList>
            <person name="Komaki H."/>
            <person name="Tamura T."/>
        </authorList>
    </citation>
    <scope>NUCLEOTIDE SEQUENCE</scope>
    <source>
        <strain evidence="2">NBRC 101916</strain>
    </source>
</reference>
<dbReference type="AlphaFoldDB" id="A0A810KVS9"/>
<proteinExistence type="predicted"/>
<sequence length="314" mass="33434">MLDSVLSRQAGDLYQRLLAGEYHSLASDAIDSLDHDALELVRAGFARVQDGDPPLLRPVAPAAAVQEVLGKLATRISSWQEHTAHTVHDLITLQRSALSIDGHAVRPQVEVVTNAAAVIDLVDSVQRGARHELLSLDSTAAAGSSCQPRLSPVVASPPAVWKTVFTADFDTPELSWILDGTRQAGGEVRLAATLPMKLLIADRSTALVPLDESGSAGVVLFRSSTVVGALVELFGNLWDRATSRPGAPSHAGGLTPYQRHVLTLLAASLKDEEIAARTHVSIRTVRRNVAAILDRLGVTTRFAAGVQAAKRGWL</sequence>
<dbReference type="GO" id="GO:0003677">
    <property type="term" value="F:DNA binding"/>
    <property type="evidence" value="ECO:0007669"/>
    <property type="project" value="InterPro"/>
</dbReference>
<dbReference type="RefSeq" id="WP_051802562.1">
    <property type="nucleotide sequence ID" value="NZ_AP023354.1"/>
</dbReference>
<dbReference type="Gene3D" id="1.10.10.10">
    <property type="entry name" value="Winged helix-like DNA-binding domain superfamily/Winged helix DNA-binding domain"/>
    <property type="match status" value="1"/>
</dbReference>
<dbReference type="InterPro" id="IPR016032">
    <property type="entry name" value="Sig_transdc_resp-reg_C-effctor"/>
</dbReference>
<dbReference type="Pfam" id="PF00196">
    <property type="entry name" value="GerE"/>
    <property type="match status" value="1"/>
</dbReference>
<dbReference type="CDD" id="cd06170">
    <property type="entry name" value="LuxR_C_like"/>
    <property type="match status" value="1"/>
</dbReference>
<dbReference type="EMBL" id="AP023354">
    <property type="protein sequence ID" value="BCJ27323.1"/>
    <property type="molecule type" value="Genomic_DNA"/>
</dbReference>
<keyword evidence="3" id="KW-1185">Reference proteome</keyword>
<evidence type="ECO:0000313" key="2">
    <source>
        <dbReference type="EMBL" id="BCJ27323.1"/>
    </source>
</evidence>
<dbReference type="SMART" id="SM00421">
    <property type="entry name" value="HTH_LUXR"/>
    <property type="match status" value="1"/>
</dbReference>